<dbReference type="SMR" id="A0A1J6IX99"/>
<keyword evidence="3" id="KW-1185">Reference proteome</keyword>
<dbReference type="KEGG" id="nau:109231864"/>
<evidence type="ECO:0000313" key="3">
    <source>
        <dbReference type="Proteomes" id="UP000187609"/>
    </source>
</evidence>
<name>A0A1J6IX99_NICAT</name>
<protein>
    <submittedName>
        <fullName evidence="2">Protein little zipper 1</fullName>
    </submittedName>
</protein>
<dbReference type="EMBL" id="MJEQ01037190">
    <property type="protein sequence ID" value="OIS99744.1"/>
    <property type="molecule type" value="Genomic_DNA"/>
</dbReference>
<dbReference type="OMA" id="CISSTEW"/>
<comment type="caution">
    <text evidence="2">The sequence shown here is derived from an EMBL/GenBank/DDBJ whole genome shotgun (WGS) entry which is preliminary data.</text>
</comment>
<dbReference type="OrthoDB" id="1918054at2759"/>
<dbReference type="InterPro" id="IPR039312">
    <property type="entry name" value="ZPR"/>
</dbReference>
<dbReference type="PANTHER" id="PTHR33601:SF21">
    <property type="entry name" value="PROTEIN LITTLE ZIPPER 1-LIKE"/>
    <property type="match status" value="1"/>
</dbReference>
<accession>A0A1J6IX99</accession>
<dbReference type="Gramene" id="OIS99744">
    <property type="protein sequence ID" value="OIS99744"/>
    <property type="gene ID" value="A4A49_16624"/>
</dbReference>
<sequence length="112" mass="13432">MCISSTEWSSSRPIYFLMQKKQRPKLSRVQVHRLTRRKRSEEKAAEDMEMRNLKLYMENMSILEENEKLRKKASLLHQENLSLMSEFQKKFSQFDRGSTTLNLLPIHKQPCQ</sequence>
<proteinExistence type="predicted"/>
<dbReference type="PANTHER" id="PTHR33601">
    <property type="entry name" value="PROTEIN LITTLE ZIPPER 4"/>
    <property type="match status" value="1"/>
</dbReference>
<feature type="compositionally biased region" description="Basic residues" evidence="1">
    <location>
        <begin position="27"/>
        <end position="38"/>
    </location>
</feature>
<gene>
    <name evidence="2" type="primary">ZPR1</name>
    <name evidence="2" type="ORF">A4A49_16624</name>
</gene>
<organism evidence="2 3">
    <name type="scientific">Nicotiana attenuata</name>
    <name type="common">Coyote tobacco</name>
    <dbReference type="NCBI Taxonomy" id="49451"/>
    <lineage>
        <taxon>Eukaryota</taxon>
        <taxon>Viridiplantae</taxon>
        <taxon>Streptophyta</taxon>
        <taxon>Embryophyta</taxon>
        <taxon>Tracheophyta</taxon>
        <taxon>Spermatophyta</taxon>
        <taxon>Magnoliopsida</taxon>
        <taxon>eudicotyledons</taxon>
        <taxon>Gunneridae</taxon>
        <taxon>Pentapetalae</taxon>
        <taxon>asterids</taxon>
        <taxon>lamiids</taxon>
        <taxon>Solanales</taxon>
        <taxon>Solanaceae</taxon>
        <taxon>Nicotianoideae</taxon>
        <taxon>Nicotianeae</taxon>
        <taxon>Nicotiana</taxon>
    </lineage>
</organism>
<reference evidence="2" key="1">
    <citation type="submission" date="2016-11" db="EMBL/GenBank/DDBJ databases">
        <title>The genome of Nicotiana attenuata.</title>
        <authorList>
            <person name="Xu S."/>
            <person name="Brockmoeller T."/>
            <person name="Gaquerel E."/>
            <person name="Navarro A."/>
            <person name="Kuhl H."/>
            <person name="Gase K."/>
            <person name="Ling Z."/>
            <person name="Zhou W."/>
            <person name="Kreitzer C."/>
            <person name="Stanke M."/>
            <person name="Tang H."/>
            <person name="Lyons E."/>
            <person name="Pandey P."/>
            <person name="Pandey S.P."/>
            <person name="Timmermann B."/>
            <person name="Baldwin I.T."/>
        </authorList>
    </citation>
    <scope>NUCLEOTIDE SEQUENCE [LARGE SCALE GENOMIC DNA]</scope>
    <source>
        <strain evidence="2">UT</strain>
    </source>
</reference>
<dbReference type="AlphaFoldDB" id="A0A1J6IX99"/>
<dbReference type="GeneID" id="109231864"/>
<dbReference type="Proteomes" id="UP000187609">
    <property type="component" value="Unassembled WGS sequence"/>
</dbReference>
<dbReference type="STRING" id="49451.A0A1J6IX99"/>
<evidence type="ECO:0000256" key="1">
    <source>
        <dbReference type="SAM" id="MobiDB-lite"/>
    </source>
</evidence>
<evidence type="ECO:0000313" key="2">
    <source>
        <dbReference type="EMBL" id="OIS99744.1"/>
    </source>
</evidence>
<feature type="region of interest" description="Disordered" evidence="1">
    <location>
        <begin position="27"/>
        <end position="46"/>
    </location>
</feature>